<keyword evidence="3" id="KW-0521">NADP</keyword>
<evidence type="ECO:0008006" key="7">
    <source>
        <dbReference type="Google" id="ProtNLM"/>
    </source>
</evidence>
<dbReference type="EMBL" id="ML732213">
    <property type="protein sequence ID" value="KAB8074237.1"/>
    <property type="molecule type" value="Genomic_DNA"/>
</dbReference>
<dbReference type="GO" id="GO:0016651">
    <property type="term" value="F:oxidoreductase activity, acting on NAD(P)H"/>
    <property type="evidence" value="ECO:0007669"/>
    <property type="project" value="InterPro"/>
</dbReference>
<dbReference type="InterPro" id="IPR036291">
    <property type="entry name" value="NAD(P)-bd_dom_sf"/>
</dbReference>
<evidence type="ECO:0000256" key="2">
    <source>
        <dbReference type="ARBA" id="ARBA00022741"/>
    </source>
</evidence>
<accession>A0A5N5X2K8</accession>
<keyword evidence="2" id="KW-0547">Nucleotide-binding</keyword>
<comment type="similarity">
    <text evidence="1">Belongs to the zinc-containing alcohol dehydrogenase family.</text>
</comment>
<proteinExistence type="inferred from homology"/>
<evidence type="ECO:0000256" key="4">
    <source>
        <dbReference type="ARBA" id="ARBA00023002"/>
    </source>
</evidence>
<dbReference type="InterPro" id="IPR011032">
    <property type="entry name" value="GroES-like_sf"/>
</dbReference>
<evidence type="ECO:0000313" key="5">
    <source>
        <dbReference type="EMBL" id="KAB8074237.1"/>
    </source>
</evidence>
<dbReference type="SUPFAM" id="SSF50129">
    <property type="entry name" value="GroES-like"/>
    <property type="match status" value="1"/>
</dbReference>
<sequence>MSQLALVVNSPQSPVVLETHPIPKLQKGQALIRVTAASLNPLDQKTRDIGLFFKRESQNSLWETISSHKLPSPPALPWMVAAGSSSMPPWDLRFASKLRDSGLTEDEASSIPVCAIASFIALYHTTGLGLPTPTTPKAEKFDFASQRLLIIGAGSNCGRYAVQLAKLSGFGQIISVVSLNNEKELRSLGATHIRAITGDELIYSLDTVNSGEQQILGLASLSNSKKGTLITLSPTYDDKPAASLIGVKAAGYESRLTLGLSALYPEFTTIFWRNIAHWARSGLIRPVQVQVVEGLDAAKVNAALDNWTSKMTVHP</sequence>
<protein>
    <recommendedName>
        <fullName evidence="7">Alcohol dehydrogenase-like C-terminal domain-containing protein</fullName>
    </recommendedName>
</protein>
<keyword evidence="4" id="KW-0560">Oxidoreductase</keyword>
<keyword evidence="6" id="KW-1185">Reference proteome</keyword>
<dbReference type="SUPFAM" id="SSF51735">
    <property type="entry name" value="NAD(P)-binding Rossmann-fold domains"/>
    <property type="match status" value="1"/>
</dbReference>
<dbReference type="Proteomes" id="UP000326565">
    <property type="component" value="Unassembled WGS sequence"/>
</dbReference>
<dbReference type="AlphaFoldDB" id="A0A5N5X2K8"/>
<dbReference type="Gene3D" id="3.90.180.10">
    <property type="entry name" value="Medium-chain alcohol dehydrogenases, catalytic domain"/>
    <property type="match status" value="2"/>
</dbReference>
<name>A0A5N5X2K8_9EURO</name>
<dbReference type="GO" id="GO:0000166">
    <property type="term" value="F:nucleotide binding"/>
    <property type="evidence" value="ECO:0007669"/>
    <property type="project" value="UniProtKB-KW"/>
</dbReference>
<dbReference type="InterPro" id="IPR047122">
    <property type="entry name" value="Trans-enoyl_RdTase-like"/>
</dbReference>
<evidence type="ECO:0000256" key="1">
    <source>
        <dbReference type="ARBA" id="ARBA00008072"/>
    </source>
</evidence>
<evidence type="ECO:0000313" key="6">
    <source>
        <dbReference type="Proteomes" id="UP000326565"/>
    </source>
</evidence>
<organism evidence="5 6">
    <name type="scientific">Aspergillus leporis</name>
    <dbReference type="NCBI Taxonomy" id="41062"/>
    <lineage>
        <taxon>Eukaryota</taxon>
        <taxon>Fungi</taxon>
        <taxon>Dikarya</taxon>
        <taxon>Ascomycota</taxon>
        <taxon>Pezizomycotina</taxon>
        <taxon>Eurotiomycetes</taxon>
        <taxon>Eurotiomycetidae</taxon>
        <taxon>Eurotiales</taxon>
        <taxon>Aspergillaceae</taxon>
        <taxon>Aspergillus</taxon>
        <taxon>Aspergillus subgen. Circumdati</taxon>
    </lineage>
</organism>
<dbReference type="Gene3D" id="3.40.50.720">
    <property type="entry name" value="NAD(P)-binding Rossmann-like Domain"/>
    <property type="match status" value="1"/>
</dbReference>
<evidence type="ECO:0000256" key="3">
    <source>
        <dbReference type="ARBA" id="ARBA00022857"/>
    </source>
</evidence>
<dbReference type="OrthoDB" id="9992527at2759"/>
<reference evidence="5 6" key="1">
    <citation type="submission" date="2019-04" db="EMBL/GenBank/DDBJ databases">
        <title>Friends and foes A comparative genomics study of 23 Aspergillus species from section Flavi.</title>
        <authorList>
            <consortium name="DOE Joint Genome Institute"/>
            <person name="Kjaerbolling I."/>
            <person name="Vesth T."/>
            <person name="Frisvad J.C."/>
            <person name="Nybo J.L."/>
            <person name="Theobald S."/>
            <person name="Kildgaard S."/>
            <person name="Isbrandt T."/>
            <person name="Kuo A."/>
            <person name="Sato A."/>
            <person name="Lyhne E.K."/>
            <person name="Kogle M.E."/>
            <person name="Wiebenga A."/>
            <person name="Kun R.S."/>
            <person name="Lubbers R.J."/>
            <person name="Makela M.R."/>
            <person name="Barry K."/>
            <person name="Chovatia M."/>
            <person name="Clum A."/>
            <person name="Daum C."/>
            <person name="Haridas S."/>
            <person name="He G."/>
            <person name="LaButti K."/>
            <person name="Lipzen A."/>
            <person name="Mondo S."/>
            <person name="Riley R."/>
            <person name="Salamov A."/>
            <person name="Simmons B.A."/>
            <person name="Magnuson J.K."/>
            <person name="Henrissat B."/>
            <person name="Mortensen U.H."/>
            <person name="Larsen T.O."/>
            <person name="Devries R.P."/>
            <person name="Grigoriev I.V."/>
            <person name="Machida M."/>
            <person name="Baker S.E."/>
            <person name="Andersen M.R."/>
        </authorList>
    </citation>
    <scope>NUCLEOTIDE SEQUENCE [LARGE SCALE GENOMIC DNA]</scope>
    <source>
        <strain evidence="5 6">CBS 151.66</strain>
    </source>
</reference>
<gene>
    <name evidence="5" type="ORF">BDV29DRAFT_191131</name>
</gene>
<dbReference type="PANTHER" id="PTHR45348">
    <property type="entry name" value="HYPOTHETICAL OXIDOREDUCTASE (EUROFUNG)"/>
    <property type="match status" value="1"/>
</dbReference>
<dbReference type="PANTHER" id="PTHR45348:SF2">
    <property type="entry name" value="ZINC-TYPE ALCOHOL DEHYDROGENASE-LIKE PROTEIN C2E1P3.01"/>
    <property type="match status" value="1"/>
</dbReference>